<dbReference type="Pfam" id="PF05721">
    <property type="entry name" value="PhyH"/>
    <property type="match status" value="1"/>
</dbReference>
<dbReference type="AlphaFoldDB" id="A0A6B1DYJ6"/>
<comment type="caution">
    <text evidence="1">The sequence shown here is derived from an EMBL/GenBank/DDBJ whole genome shotgun (WGS) entry which is preliminary data.</text>
</comment>
<keyword evidence="1" id="KW-0223">Dioxygenase</keyword>
<gene>
    <name evidence="1" type="ORF">F4Y08_16675</name>
</gene>
<dbReference type="Pfam" id="PF13646">
    <property type="entry name" value="HEAT_2"/>
    <property type="match status" value="1"/>
</dbReference>
<dbReference type="Gene3D" id="2.60.120.620">
    <property type="entry name" value="q2cbj1_9rhob like domain"/>
    <property type="match status" value="1"/>
</dbReference>
<dbReference type="Gene3D" id="1.25.10.10">
    <property type="entry name" value="Leucine-rich Repeat Variant"/>
    <property type="match status" value="1"/>
</dbReference>
<keyword evidence="1" id="KW-0560">Oxidoreductase</keyword>
<dbReference type="PANTHER" id="PTHR12697:SF5">
    <property type="entry name" value="DEOXYHYPUSINE HYDROXYLASE"/>
    <property type="match status" value="1"/>
</dbReference>
<dbReference type="EMBL" id="VXPY01000121">
    <property type="protein sequence ID" value="MYD91937.1"/>
    <property type="molecule type" value="Genomic_DNA"/>
</dbReference>
<dbReference type="InterPro" id="IPR016024">
    <property type="entry name" value="ARM-type_fold"/>
</dbReference>
<name>A0A6B1DYJ6_9CHLR</name>
<organism evidence="1">
    <name type="scientific">Caldilineaceae bacterium SB0662_bin_9</name>
    <dbReference type="NCBI Taxonomy" id="2605258"/>
    <lineage>
        <taxon>Bacteria</taxon>
        <taxon>Bacillati</taxon>
        <taxon>Chloroflexota</taxon>
        <taxon>Caldilineae</taxon>
        <taxon>Caldilineales</taxon>
        <taxon>Caldilineaceae</taxon>
    </lineage>
</organism>
<dbReference type="SUPFAM" id="SSF51197">
    <property type="entry name" value="Clavaminate synthase-like"/>
    <property type="match status" value="1"/>
</dbReference>
<protein>
    <submittedName>
        <fullName evidence="1">Phytanoyl-CoA dioxygenase</fullName>
    </submittedName>
</protein>
<sequence length="463" mass="51599">MTSDPILLTDEQMRHFIAHGYLILNTDFPDSFHNAMNARIEAVMEQEGNPGNNILPRVPEVQEVFRHPVVRGAVGSVLGPDYLTQPHRHCHFTSPGRKVQSWHKDSYWGYARVRNHRQWWAMIFYYPQTVDTEMGPSGIIPGTQYYDKRPGDETEQPLFLEGRAGTFALIHYDLWHRGGANLSNRNRAMLKFQFTRMTRPTEPTWDNRTDEWQGLNGDGPPHSHETLWRDHWNWLSGRPGANGNGPDSGRKPTELADLVAGDYEPDGVGAAYELAHCGRDGIRQLRELLASKSTAVSRRAGYGLSTAGPEALAAIHEGIGHESALARRHALFAAGEQGEAAADIAPNIAACAQDGDRWVRRTAVEALGMVEDASATVPVLIPALQDDDDQVRYSAALSLGRYRADAAEAIDPLMATLRDENRYVRGFAVEALKQIGTQEALAKVCDYLLENRWCYSTTPDSLF</sequence>
<evidence type="ECO:0000313" key="1">
    <source>
        <dbReference type="EMBL" id="MYD91937.1"/>
    </source>
</evidence>
<dbReference type="InterPro" id="IPR004155">
    <property type="entry name" value="PBS_lyase_HEAT"/>
</dbReference>
<dbReference type="GO" id="GO:0016706">
    <property type="term" value="F:2-oxoglutarate-dependent dioxygenase activity"/>
    <property type="evidence" value="ECO:0007669"/>
    <property type="project" value="UniProtKB-ARBA"/>
</dbReference>
<accession>A0A6B1DYJ6</accession>
<dbReference type="InterPro" id="IPR008775">
    <property type="entry name" value="Phytyl_CoA_dOase-like"/>
</dbReference>
<dbReference type="SMART" id="SM00567">
    <property type="entry name" value="EZ_HEAT"/>
    <property type="match status" value="3"/>
</dbReference>
<dbReference type="SUPFAM" id="SSF48371">
    <property type="entry name" value="ARM repeat"/>
    <property type="match status" value="1"/>
</dbReference>
<proteinExistence type="predicted"/>
<dbReference type="InterPro" id="IPR011989">
    <property type="entry name" value="ARM-like"/>
</dbReference>
<reference evidence="1" key="1">
    <citation type="submission" date="2019-09" db="EMBL/GenBank/DDBJ databases">
        <title>Characterisation of the sponge microbiome using genome-centric metagenomics.</title>
        <authorList>
            <person name="Engelberts J.P."/>
            <person name="Robbins S.J."/>
            <person name="De Goeij J.M."/>
            <person name="Aranda M."/>
            <person name="Bell S.C."/>
            <person name="Webster N.S."/>
        </authorList>
    </citation>
    <scope>NUCLEOTIDE SEQUENCE</scope>
    <source>
        <strain evidence="1">SB0662_bin_9</strain>
    </source>
</reference>
<dbReference type="PANTHER" id="PTHR12697">
    <property type="entry name" value="PBS LYASE HEAT-LIKE PROTEIN"/>
    <property type="match status" value="1"/>
</dbReference>